<evidence type="ECO:0000259" key="1">
    <source>
        <dbReference type="Pfam" id="PF13524"/>
    </source>
</evidence>
<dbReference type="EMBL" id="JAAOIV010000002">
    <property type="protein sequence ID" value="NHN54661.1"/>
    <property type="molecule type" value="Genomic_DNA"/>
</dbReference>
<keyword evidence="3" id="KW-1185">Reference proteome</keyword>
<proteinExistence type="predicted"/>
<name>A0A967EDE9_9MICO</name>
<dbReference type="InterPro" id="IPR055259">
    <property type="entry name" value="YkvP/CgeB_Glyco_trans-like"/>
</dbReference>
<comment type="caution">
    <text evidence="2">The sequence shown here is derived from an EMBL/GenBank/DDBJ whole genome shotgun (WGS) entry which is preliminary data.</text>
</comment>
<gene>
    <name evidence="2" type="ORF">G9U51_02550</name>
</gene>
<feature type="domain" description="Spore protein YkvP/CgeB glycosyl transferase-like" evidence="1">
    <location>
        <begin position="178"/>
        <end position="315"/>
    </location>
</feature>
<sequence>MRILMWHVHGSWTTSFVAGAHDVVLPLAPGRGPEGRGRARTWTWPDRVREVPIDQLRSEELDLVVLQRPEEVQWCAKWTGRRPGRDLPAVYVEHNAPDGPAVTTVHPIAADPATARIPIVHVTWFNAMAWDNGDRQVEVIEHGVADPGIAYTGRDRSLAVVVNEPMRRWRTVGTDLLVAVARELPVHVYGMAMAPLGDHARAHGIPQLAERLHDDLPQAAMHAALADHRAYLHTPRWTSLGLSLIEAMLIGLPVLALATTEAPTAVPPGAGLVTNDLDRLRDQARIWLADPDAARAAGAVGRAHALRHYGLERFLTDWDALLKEMAR</sequence>
<dbReference type="SUPFAM" id="SSF53756">
    <property type="entry name" value="UDP-Glycosyltransferase/glycogen phosphorylase"/>
    <property type="match status" value="1"/>
</dbReference>
<dbReference type="Proteomes" id="UP000744769">
    <property type="component" value="Unassembled WGS sequence"/>
</dbReference>
<evidence type="ECO:0000313" key="3">
    <source>
        <dbReference type="Proteomes" id="UP000744769"/>
    </source>
</evidence>
<dbReference type="Gene3D" id="3.40.50.2000">
    <property type="entry name" value="Glycogen Phosphorylase B"/>
    <property type="match status" value="1"/>
</dbReference>
<dbReference type="AlphaFoldDB" id="A0A967EDE9"/>
<reference evidence="2" key="1">
    <citation type="submission" date="2020-03" db="EMBL/GenBank/DDBJ databases">
        <title>Draft sequencing of Calidifontibacter sp. DB0510.</title>
        <authorList>
            <person name="Kim D.-U."/>
        </authorList>
    </citation>
    <scope>NUCLEOTIDE SEQUENCE</scope>
    <source>
        <strain evidence="2">DB0510</strain>
    </source>
</reference>
<dbReference type="Pfam" id="PF13524">
    <property type="entry name" value="Glyco_trans_1_2"/>
    <property type="match status" value="1"/>
</dbReference>
<accession>A0A967EDE9</accession>
<dbReference type="RefSeq" id="WP_166192723.1">
    <property type="nucleotide sequence ID" value="NZ_JAAOIV010000002.1"/>
</dbReference>
<evidence type="ECO:0000313" key="2">
    <source>
        <dbReference type="EMBL" id="NHN54661.1"/>
    </source>
</evidence>
<protein>
    <submittedName>
        <fullName evidence="2">Glycosyltransferase</fullName>
    </submittedName>
</protein>
<organism evidence="2 3">
    <name type="scientific">Metallococcus carri</name>
    <dbReference type="NCBI Taxonomy" id="1656884"/>
    <lineage>
        <taxon>Bacteria</taxon>
        <taxon>Bacillati</taxon>
        <taxon>Actinomycetota</taxon>
        <taxon>Actinomycetes</taxon>
        <taxon>Micrococcales</taxon>
        <taxon>Dermacoccaceae</taxon>
        <taxon>Metallococcus</taxon>
    </lineage>
</organism>